<organism evidence="8 9">
    <name type="scientific">Aeribacillus pallidus</name>
    <dbReference type="NCBI Taxonomy" id="33936"/>
    <lineage>
        <taxon>Bacteria</taxon>
        <taxon>Bacillati</taxon>
        <taxon>Bacillota</taxon>
        <taxon>Bacilli</taxon>
        <taxon>Bacillales</taxon>
        <taxon>Bacillaceae</taxon>
        <taxon>Aeribacillus</taxon>
    </lineage>
</organism>
<accession>A0A223E744</accession>
<feature type="domain" description="Nudix hydrolase" evidence="7">
    <location>
        <begin position="20"/>
        <end position="157"/>
    </location>
</feature>
<evidence type="ECO:0000259" key="7">
    <source>
        <dbReference type="PROSITE" id="PS51462"/>
    </source>
</evidence>
<evidence type="ECO:0000313" key="9">
    <source>
        <dbReference type="Proteomes" id="UP000214606"/>
    </source>
</evidence>
<dbReference type="CDD" id="cd03426">
    <property type="entry name" value="NUDIX_CoAse_Nudt7"/>
    <property type="match status" value="1"/>
</dbReference>
<dbReference type="GO" id="GO:0010945">
    <property type="term" value="F:coenzyme A diphosphatase activity"/>
    <property type="evidence" value="ECO:0007669"/>
    <property type="project" value="InterPro"/>
</dbReference>
<keyword evidence="5" id="KW-0460">Magnesium</keyword>
<keyword evidence="3" id="KW-0479">Metal-binding</keyword>
<dbReference type="InterPro" id="IPR045121">
    <property type="entry name" value="CoAse"/>
</dbReference>
<evidence type="ECO:0000256" key="6">
    <source>
        <dbReference type="ARBA" id="ARBA00023211"/>
    </source>
</evidence>
<comment type="cofactor">
    <cofactor evidence="2">
        <name>Mg(2+)</name>
        <dbReference type="ChEBI" id="CHEBI:18420"/>
    </cofactor>
</comment>
<dbReference type="PANTHER" id="PTHR12992">
    <property type="entry name" value="NUDIX HYDROLASE"/>
    <property type="match status" value="1"/>
</dbReference>
<dbReference type="AlphaFoldDB" id="A0A223E744"/>
<dbReference type="Gene3D" id="3.90.79.10">
    <property type="entry name" value="Nucleoside Triphosphate Pyrophosphohydrolase"/>
    <property type="match status" value="1"/>
</dbReference>
<name>A0A223E744_9BACI</name>
<evidence type="ECO:0000313" key="8">
    <source>
        <dbReference type="EMBL" id="ASS91062.1"/>
    </source>
</evidence>
<sequence length="210" mass="24515">MEIEDIIKKVKNHNPTIIGMDRLVKFAVLLPFMRINDEVHLLFEVRAKKLKRQPGEICFPGGKVEPTDHDAKHTAIRETSEELGISADMIQHVYPLDYVMTAYGTVVYPFVGMIDPDASLEPNKDEVGEVFTVPFQFFLETKPEIYEVHFRAEPEENFPYESIIGGKKYKWNSPKIEEHFYYYKDKVIWGLTARMIFYFIDMLKSEPSLK</sequence>
<dbReference type="PANTHER" id="PTHR12992:SF11">
    <property type="entry name" value="MITOCHONDRIAL COENZYME A DIPHOSPHATASE NUDT8"/>
    <property type="match status" value="1"/>
</dbReference>
<dbReference type="KEGG" id="apak:AP3564_13255"/>
<dbReference type="InterPro" id="IPR015797">
    <property type="entry name" value="NUDIX_hydrolase-like_dom_sf"/>
</dbReference>
<dbReference type="InterPro" id="IPR000086">
    <property type="entry name" value="NUDIX_hydrolase_dom"/>
</dbReference>
<gene>
    <name evidence="8" type="ORF">AP3564_13255</name>
</gene>
<evidence type="ECO:0000256" key="2">
    <source>
        <dbReference type="ARBA" id="ARBA00001946"/>
    </source>
</evidence>
<evidence type="ECO:0000256" key="1">
    <source>
        <dbReference type="ARBA" id="ARBA00001936"/>
    </source>
</evidence>
<evidence type="ECO:0000256" key="4">
    <source>
        <dbReference type="ARBA" id="ARBA00022801"/>
    </source>
</evidence>
<reference evidence="8 9" key="1">
    <citation type="submission" date="2016-10" db="EMBL/GenBank/DDBJ databases">
        <title>The whole genome sequencing and assembly of Aeribacillus pallidus KCTC3564 strain.</title>
        <authorList>
            <person name="Lee Y.-J."/>
            <person name="Park M.-K."/>
            <person name="Yi H."/>
            <person name="Bahn Y.-S."/>
            <person name="Kim J.F."/>
            <person name="Lee D.-W."/>
        </authorList>
    </citation>
    <scope>NUCLEOTIDE SEQUENCE [LARGE SCALE GENOMIC DNA]</scope>
    <source>
        <strain evidence="8 9">KCTC3564</strain>
    </source>
</reference>
<dbReference type="RefSeq" id="WP_094245697.1">
    <property type="nucleotide sequence ID" value="NZ_CP017703.1"/>
</dbReference>
<dbReference type="EMBL" id="CP017703">
    <property type="protein sequence ID" value="ASS91062.1"/>
    <property type="molecule type" value="Genomic_DNA"/>
</dbReference>
<proteinExistence type="predicted"/>
<dbReference type="PROSITE" id="PS51462">
    <property type="entry name" value="NUDIX"/>
    <property type="match status" value="1"/>
</dbReference>
<keyword evidence="4" id="KW-0378">Hydrolase</keyword>
<dbReference type="Proteomes" id="UP000214606">
    <property type="component" value="Chromosome"/>
</dbReference>
<evidence type="ECO:0000256" key="5">
    <source>
        <dbReference type="ARBA" id="ARBA00022842"/>
    </source>
</evidence>
<keyword evidence="6" id="KW-0464">Manganese</keyword>
<dbReference type="SUPFAM" id="SSF55811">
    <property type="entry name" value="Nudix"/>
    <property type="match status" value="1"/>
</dbReference>
<dbReference type="GO" id="GO:0046872">
    <property type="term" value="F:metal ion binding"/>
    <property type="evidence" value="ECO:0007669"/>
    <property type="project" value="UniProtKB-KW"/>
</dbReference>
<evidence type="ECO:0000256" key="3">
    <source>
        <dbReference type="ARBA" id="ARBA00022723"/>
    </source>
</evidence>
<dbReference type="Pfam" id="PF00293">
    <property type="entry name" value="NUDIX"/>
    <property type="match status" value="1"/>
</dbReference>
<protein>
    <submittedName>
        <fullName evidence="8">Coenzyme A pyrophosphatase</fullName>
    </submittedName>
</protein>
<comment type="cofactor">
    <cofactor evidence="1">
        <name>Mn(2+)</name>
        <dbReference type="ChEBI" id="CHEBI:29035"/>
    </cofactor>
</comment>